<evidence type="ECO:0000256" key="6">
    <source>
        <dbReference type="RuleBase" id="RU365068"/>
    </source>
</evidence>
<keyword evidence="11" id="KW-1185">Reference proteome</keyword>
<evidence type="ECO:0000256" key="2">
    <source>
        <dbReference type="ARBA" id="ARBA00022801"/>
    </source>
</evidence>
<feature type="region of interest" description="Disordered" evidence="7">
    <location>
        <begin position="588"/>
        <end position="612"/>
    </location>
</feature>
<keyword evidence="4 6" id="KW-0067">ATP-binding</keyword>
<dbReference type="OrthoDB" id="193716at2759"/>
<proteinExistence type="inferred from homology"/>
<comment type="caution">
    <text evidence="10">The sequence shown here is derived from an EMBL/GenBank/DDBJ whole genome shotgun (WGS) entry which is preliminary data.</text>
</comment>
<feature type="domain" description="Helicase ATP-binding" evidence="8">
    <location>
        <begin position="653"/>
        <end position="830"/>
    </location>
</feature>
<feature type="domain" description="Helicase C-terminal" evidence="9">
    <location>
        <begin position="855"/>
        <end position="1008"/>
    </location>
</feature>
<evidence type="ECO:0000259" key="9">
    <source>
        <dbReference type="PROSITE" id="PS51194"/>
    </source>
</evidence>
<gene>
    <name evidence="10" type="ORF">BCR33DRAFT_765355</name>
</gene>
<dbReference type="SUPFAM" id="SSF48350">
    <property type="entry name" value="GTPase activation domain, GAP"/>
    <property type="match status" value="1"/>
</dbReference>
<accession>A0A1Y2CEM4</accession>
<keyword evidence="5 6" id="KW-0694">RNA-binding</keyword>
<dbReference type="InterPro" id="IPR014001">
    <property type="entry name" value="Helicase_ATP-bd"/>
</dbReference>
<evidence type="ECO:0000256" key="1">
    <source>
        <dbReference type="ARBA" id="ARBA00022741"/>
    </source>
</evidence>
<organism evidence="10 11">
    <name type="scientific">Rhizoclosmatium globosum</name>
    <dbReference type="NCBI Taxonomy" id="329046"/>
    <lineage>
        <taxon>Eukaryota</taxon>
        <taxon>Fungi</taxon>
        <taxon>Fungi incertae sedis</taxon>
        <taxon>Chytridiomycota</taxon>
        <taxon>Chytridiomycota incertae sedis</taxon>
        <taxon>Chytridiomycetes</taxon>
        <taxon>Chytridiales</taxon>
        <taxon>Chytriomycetaceae</taxon>
        <taxon>Rhizoclosmatium</taxon>
    </lineage>
</organism>
<keyword evidence="2 6" id="KW-0378">Hydrolase</keyword>
<dbReference type="SMART" id="SM00490">
    <property type="entry name" value="HELICc"/>
    <property type="match status" value="1"/>
</dbReference>
<evidence type="ECO:0000313" key="11">
    <source>
        <dbReference type="Proteomes" id="UP000193642"/>
    </source>
</evidence>
<dbReference type="SMART" id="SM00487">
    <property type="entry name" value="DEXDc"/>
    <property type="match status" value="1"/>
</dbReference>
<dbReference type="GO" id="GO:0005524">
    <property type="term" value="F:ATP binding"/>
    <property type="evidence" value="ECO:0007669"/>
    <property type="project" value="UniProtKB-UniRule"/>
</dbReference>
<dbReference type="CDD" id="cd18787">
    <property type="entry name" value="SF2_C_DEAD"/>
    <property type="match status" value="1"/>
</dbReference>
<dbReference type="InterPro" id="IPR000629">
    <property type="entry name" value="RNA-helicase_DEAD-box_CS"/>
</dbReference>
<dbReference type="InterPro" id="IPR011545">
    <property type="entry name" value="DEAD/DEAH_box_helicase_dom"/>
</dbReference>
<sequence>MDEKKMAIYFQNKLRAKELAERTRQEFLKKLRKSSEEEEEVIEPYVPKGREPKSPVKRASISTKRREEQWLMYEKYISGIVDAVQEYENYWDMRVRDINVIPKHLIKPFTMEETVGMAWQMYSYLRSIGQPLFPEELGRMLLVIIETDWATQDKLFEIQKLFGKLPKEIFLVLKSMLTHLCRLSVSMKQDPHLFRPLSNIFAGIMFRLTARQNSIYNEEKYMEQHPSAIQWSDDSLNAEVDSNDKSGLGSRDLEDEEDQGLYDYSGEARVTPRSVITSKYSGTRASKMIEVENLWHGDGASTVGTSTKFEAPTIEESIAAVPGFKAEAVIRERTSSQYTDDEITFAEEEAFDTWVLKAMQDAANEYRKKKGLPPLEPTPPPASEAVDASASQQQEPQQLVAGLPVEPGITPDNTPTTPALPDQGEKITTYTQSTPIVPKVPEVATTINEMDSLLAILDTPMHTMFASETFYIDRLPMVRKKSDVEEEVVVPENKNADEPDMKSGRNVLVRCTLTAPPSNKTTKQPMETNTPLFRRPIPRTKRTPKPRPGQSWTPRPPKVALDLDPVHVEPARIDTDFDFDEPDNVATQITQKGKGNDDAEKKKRNRTRNKKNVGASWARRGLGSTRCYLCPVGRALKEVIGHEFLTMVQDKTIKEIIQGTDCLAQAKTGTGKTLGFLIPAIERLVRSTPSPSQLPHPNSVSILVISPTRELAQQIEVEAVQLLRFLPFKAQSKRLKSLDKRVDILIATPGRLKDHLQNSNLKQGCASLQFLIFDEADRLLDQGFKQDIDQIMAMLPPGSATGRQTLLFSATIPLLLPNYKFITTISEYESSTHEHVPQHSLVVPMPDLLTATYSLLLSIAATTPFPKIIIFFPTARTTQLFSELLLALNTPTLPPIHEIHSRKSQSARTKATDLFRASQKGIMVSSDVSARGMDFPGVTHVLQVGIPTSREQYVHRLGRTARAGTQGTGIILLAEFEAVFLKTHLGDLPIKPHPTPVSTLVTPLVKSQVEAAFTRVSAVTKSQAYQGWLGFYNAWCREFGWRQKEALVEVANRFAVECMGCDEVPGIPRQTVGKMGLKGVAGVVIDEERSGGGGGGRGGFGGRGGRGGGGGGGRGGSAIRRRESWR</sequence>
<dbReference type="STRING" id="329046.A0A1Y2CEM4"/>
<evidence type="ECO:0000256" key="7">
    <source>
        <dbReference type="SAM" id="MobiDB-lite"/>
    </source>
</evidence>
<feature type="compositionally biased region" description="Polar residues" evidence="7">
    <location>
        <begin position="515"/>
        <end position="531"/>
    </location>
</feature>
<feature type="compositionally biased region" description="Gly residues" evidence="7">
    <location>
        <begin position="1091"/>
        <end position="1116"/>
    </location>
</feature>
<dbReference type="GO" id="GO:0007165">
    <property type="term" value="P:signal transduction"/>
    <property type="evidence" value="ECO:0007669"/>
    <property type="project" value="InterPro"/>
</dbReference>
<dbReference type="SUPFAM" id="SSF52540">
    <property type="entry name" value="P-loop containing nucleoside triphosphate hydrolases"/>
    <property type="match status" value="1"/>
</dbReference>
<dbReference type="EMBL" id="MCGO01000019">
    <property type="protein sequence ID" value="ORY45499.1"/>
    <property type="molecule type" value="Genomic_DNA"/>
</dbReference>
<dbReference type="Pfam" id="PF00271">
    <property type="entry name" value="Helicase_C"/>
    <property type="match status" value="1"/>
</dbReference>
<comment type="domain">
    <text evidence="6">The Q motif is unique to and characteristic of the DEAD box family of RNA helicases and controls ATP binding and hydrolysis.</text>
</comment>
<dbReference type="InterPro" id="IPR001650">
    <property type="entry name" value="Helicase_C-like"/>
</dbReference>
<feature type="compositionally biased region" description="Basic residues" evidence="7">
    <location>
        <begin position="536"/>
        <end position="545"/>
    </location>
</feature>
<dbReference type="GO" id="GO:0016787">
    <property type="term" value="F:hydrolase activity"/>
    <property type="evidence" value="ECO:0007669"/>
    <property type="project" value="UniProtKB-KW"/>
</dbReference>
<feature type="compositionally biased region" description="Basic residues" evidence="7">
    <location>
        <begin position="602"/>
        <end position="611"/>
    </location>
</feature>
<dbReference type="EC" id="3.6.4.13" evidence="6"/>
<dbReference type="PROSITE" id="PS51192">
    <property type="entry name" value="HELICASE_ATP_BIND_1"/>
    <property type="match status" value="1"/>
</dbReference>
<evidence type="ECO:0000256" key="3">
    <source>
        <dbReference type="ARBA" id="ARBA00022806"/>
    </source>
</evidence>
<protein>
    <recommendedName>
        <fullName evidence="6">ATP-dependent RNA helicase</fullName>
        <ecNumber evidence="6">3.6.4.13</ecNumber>
    </recommendedName>
</protein>
<dbReference type="Proteomes" id="UP000193642">
    <property type="component" value="Unassembled WGS sequence"/>
</dbReference>
<dbReference type="GO" id="GO:0003723">
    <property type="term" value="F:RNA binding"/>
    <property type="evidence" value="ECO:0007669"/>
    <property type="project" value="UniProtKB-UniRule"/>
</dbReference>
<dbReference type="PROSITE" id="PS51194">
    <property type="entry name" value="HELICASE_CTER"/>
    <property type="match status" value="1"/>
</dbReference>
<dbReference type="InterPro" id="IPR027417">
    <property type="entry name" value="P-loop_NTPase"/>
</dbReference>
<dbReference type="Pfam" id="PF00620">
    <property type="entry name" value="RhoGAP"/>
    <property type="match status" value="1"/>
</dbReference>
<evidence type="ECO:0000313" key="10">
    <source>
        <dbReference type="EMBL" id="ORY45499.1"/>
    </source>
</evidence>
<dbReference type="GO" id="GO:0003724">
    <property type="term" value="F:RNA helicase activity"/>
    <property type="evidence" value="ECO:0007669"/>
    <property type="project" value="UniProtKB-EC"/>
</dbReference>
<feature type="region of interest" description="Disordered" evidence="7">
    <location>
        <begin position="1088"/>
        <end position="1126"/>
    </location>
</feature>
<comment type="similarity">
    <text evidence="6">Belongs to the DEAD box helicase family.</text>
</comment>
<feature type="region of interest" description="Disordered" evidence="7">
    <location>
        <begin position="515"/>
        <end position="564"/>
    </location>
</feature>
<dbReference type="Pfam" id="PF00270">
    <property type="entry name" value="DEAD"/>
    <property type="match status" value="1"/>
</dbReference>
<feature type="region of interest" description="Disordered" evidence="7">
    <location>
        <begin position="369"/>
        <end position="424"/>
    </location>
</feature>
<keyword evidence="1 6" id="KW-0547">Nucleotide-binding</keyword>
<comment type="catalytic activity">
    <reaction evidence="6">
        <text>ATP + H2O = ADP + phosphate + H(+)</text>
        <dbReference type="Rhea" id="RHEA:13065"/>
        <dbReference type="ChEBI" id="CHEBI:15377"/>
        <dbReference type="ChEBI" id="CHEBI:15378"/>
        <dbReference type="ChEBI" id="CHEBI:30616"/>
        <dbReference type="ChEBI" id="CHEBI:43474"/>
        <dbReference type="ChEBI" id="CHEBI:456216"/>
        <dbReference type="EC" id="3.6.4.13"/>
    </reaction>
</comment>
<feature type="region of interest" description="Disordered" evidence="7">
    <location>
        <begin position="36"/>
        <end position="59"/>
    </location>
</feature>
<dbReference type="AlphaFoldDB" id="A0A1Y2CEM4"/>
<keyword evidence="3 6" id="KW-0347">Helicase</keyword>
<dbReference type="InterPro" id="IPR000198">
    <property type="entry name" value="RhoGAP_dom"/>
</dbReference>
<evidence type="ECO:0000259" key="8">
    <source>
        <dbReference type="PROSITE" id="PS51192"/>
    </source>
</evidence>
<evidence type="ECO:0000256" key="4">
    <source>
        <dbReference type="ARBA" id="ARBA00022840"/>
    </source>
</evidence>
<dbReference type="InterPro" id="IPR008936">
    <property type="entry name" value="Rho_GTPase_activation_prot"/>
</dbReference>
<evidence type="ECO:0000256" key="5">
    <source>
        <dbReference type="ARBA" id="ARBA00022884"/>
    </source>
</evidence>
<dbReference type="Gene3D" id="3.40.50.300">
    <property type="entry name" value="P-loop containing nucleotide triphosphate hydrolases"/>
    <property type="match status" value="2"/>
</dbReference>
<comment type="function">
    <text evidence="6">RNA helicase.</text>
</comment>
<name>A0A1Y2CEM4_9FUNG</name>
<dbReference type="PROSITE" id="PS00039">
    <property type="entry name" value="DEAD_ATP_HELICASE"/>
    <property type="match status" value="1"/>
</dbReference>
<reference evidence="10 11" key="1">
    <citation type="submission" date="2016-07" db="EMBL/GenBank/DDBJ databases">
        <title>Pervasive Adenine N6-methylation of Active Genes in Fungi.</title>
        <authorList>
            <consortium name="DOE Joint Genome Institute"/>
            <person name="Mondo S.J."/>
            <person name="Dannebaum R.O."/>
            <person name="Kuo R.C."/>
            <person name="Labutti K."/>
            <person name="Haridas S."/>
            <person name="Kuo A."/>
            <person name="Salamov A."/>
            <person name="Ahrendt S.R."/>
            <person name="Lipzen A."/>
            <person name="Sullivan W."/>
            <person name="Andreopoulos W.B."/>
            <person name="Clum A."/>
            <person name="Lindquist E."/>
            <person name="Daum C."/>
            <person name="Ramamoorthy G.K."/>
            <person name="Gryganskyi A."/>
            <person name="Culley D."/>
            <person name="Magnuson J.K."/>
            <person name="James T.Y."/>
            <person name="O'Malley M.A."/>
            <person name="Stajich J.E."/>
            <person name="Spatafora J.W."/>
            <person name="Visel A."/>
            <person name="Grigoriev I.V."/>
        </authorList>
    </citation>
    <scope>NUCLEOTIDE SEQUENCE [LARGE SCALE GENOMIC DNA]</scope>
    <source>
        <strain evidence="10 11">JEL800</strain>
    </source>
</reference>
<dbReference type="PANTHER" id="PTHR24031">
    <property type="entry name" value="RNA HELICASE"/>
    <property type="match status" value="1"/>
</dbReference>
<dbReference type="Gene3D" id="1.10.555.10">
    <property type="entry name" value="Rho GTPase activation protein"/>
    <property type="match status" value="1"/>
</dbReference>